<dbReference type="EMBL" id="CM017710">
    <property type="protein sequence ID" value="TYG49093.1"/>
    <property type="molecule type" value="Genomic_DNA"/>
</dbReference>
<name>A0A5D2AYG2_GOSDA</name>
<feature type="chain" id="PRO_5022716684" description="Secreted protein" evidence="1">
    <location>
        <begin position="18"/>
        <end position="73"/>
    </location>
</feature>
<dbReference type="AlphaFoldDB" id="A0A5D2AYG2"/>
<evidence type="ECO:0008006" key="4">
    <source>
        <dbReference type="Google" id="ProtNLM"/>
    </source>
</evidence>
<keyword evidence="1" id="KW-0732">Signal</keyword>
<protein>
    <recommendedName>
        <fullName evidence="4">Secreted protein</fullName>
    </recommendedName>
</protein>
<reference evidence="2 3" key="1">
    <citation type="submission" date="2019-06" db="EMBL/GenBank/DDBJ databases">
        <title>WGS assembly of Gossypium darwinii.</title>
        <authorList>
            <person name="Chen Z.J."/>
            <person name="Sreedasyam A."/>
            <person name="Ando A."/>
            <person name="Song Q."/>
            <person name="De L."/>
            <person name="Hulse-Kemp A."/>
            <person name="Ding M."/>
            <person name="Ye W."/>
            <person name="Kirkbride R."/>
            <person name="Jenkins J."/>
            <person name="Plott C."/>
            <person name="Lovell J."/>
            <person name="Lin Y.-M."/>
            <person name="Vaughn R."/>
            <person name="Liu B."/>
            <person name="Li W."/>
            <person name="Simpson S."/>
            <person name="Scheffler B."/>
            <person name="Saski C."/>
            <person name="Grover C."/>
            <person name="Hu G."/>
            <person name="Conover J."/>
            <person name="Carlson J."/>
            <person name="Shu S."/>
            <person name="Boston L."/>
            <person name="Williams M."/>
            <person name="Peterson D."/>
            <person name="Mcgee K."/>
            <person name="Jones D."/>
            <person name="Wendel J."/>
            <person name="Stelly D."/>
            <person name="Grimwood J."/>
            <person name="Schmutz J."/>
        </authorList>
    </citation>
    <scope>NUCLEOTIDE SEQUENCE [LARGE SCALE GENOMIC DNA]</scope>
    <source>
        <strain evidence="2">1808015.09</strain>
    </source>
</reference>
<gene>
    <name evidence="2" type="ORF">ES288_D10G067300v1</name>
</gene>
<dbReference type="Proteomes" id="UP000323506">
    <property type="component" value="Chromosome D10"/>
</dbReference>
<organism evidence="2 3">
    <name type="scientific">Gossypium darwinii</name>
    <name type="common">Darwin's cotton</name>
    <name type="synonym">Gossypium barbadense var. darwinii</name>
    <dbReference type="NCBI Taxonomy" id="34276"/>
    <lineage>
        <taxon>Eukaryota</taxon>
        <taxon>Viridiplantae</taxon>
        <taxon>Streptophyta</taxon>
        <taxon>Embryophyta</taxon>
        <taxon>Tracheophyta</taxon>
        <taxon>Spermatophyta</taxon>
        <taxon>Magnoliopsida</taxon>
        <taxon>eudicotyledons</taxon>
        <taxon>Gunneridae</taxon>
        <taxon>Pentapetalae</taxon>
        <taxon>rosids</taxon>
        <taxon>malvids</taxon>
        <taxon>Malvales</taxon>
        <taxon>Malvaceae</taxon>
        <taxon>Malvoideae</taxon>
        <taxon>Gossypium</taxon>
    </lineage>
</organism>
<accession>A0A5D2AYG2</accession>
<evidence type="ECO:0000256" key="1">
    <source>
        <dbReference type="SAM" id="SignalP"/>
    </source>
</evidence>
<sequence length="73" mass="8268">MVLLFCLQWIQASGVKGSERRRRVVCQKAYTKGSPHFTFSSAVLPCLNAAANHLHSLQKSNLLHFCNPKRRKS</sequence>
<feature type="signal peptide" evidence="1">
    <location>
        <begin position="1"/>
        <end position="17"/>
    </location>
</feature>
<evidence type="ECO:0000313" key="3">
    <source>
        <dbReference type="Proteomes" id="UP000323506"/>
    </source>
</evidence>
<proteinExistence type="predicted"/>
<keyword evidence="3" id="KW-1185">Reference proteome</keyword>
<evidence type="ECO:0000313" key="2">
    <source>
        <dbReference type="EMBL" id="TYG49093.1"/>
    </source>
</evidence>